<gene>
    <name evidence="1" type="ORF">SAMN05444365_101992</name>
</gene>
<dbReference type="STRING" id="405436.SAMN05444365_101992"/>
<dbReference type="EMBL" id="FNPH01000001">
    <property type="protein sequence ID" value="SDY19063.1"/>
    <property type="molecule type" value="Genomic_DNA"/>
</dbReference>
<evidence type="ECO:0000313" key="1">
    <source>
        <dbReference type="EMBL" id="SDY19063.1"/>
    </source>
</evidence>
<protein>
    <submittedName>
        <fullName evidence="1">Uncharacterized protein</fullName>
    </submittedName>
</protein>
<evidence type="ECO:0000313" key="2">
    <source>
        <dbReference type="Proteomes" id="UP000242415"/>
    </source>
</evidence>
<organism evidence="1 2">
    <name type="scientific">Micromonospora pattaloongensis</name>
    <dbReference type="NCBI Taxonomy" id="405436"/>
    <lineage>
        <taxon>Bacteria</taxon>
        <taxon>Bacillati</taxon>
        <taxon>Actinomycetota</taxon>
        <taxon>Actinomycetes</taxon>
        <taxon>Micromonosporales</taxon>
        <taxon>Micromonosporaceae</taxon>
        <taxon>Micromonospora</taxon>
    </lineage>
</organism>
<sequence>MPFPETIRTLTRDHDFWRAFLLEPDPPAAAALPDELRITFPVAGGYGLVLDLDLPYREHRLGLRHPGATEPVELARIDAAHRHPYALRWTELDLIGRVIALDDPSLPHPGLPTALLFRFAPTALGDDATVAAEFLSAALRSLRRPEPALPLPRTGPEQPPLALFEDPRWWPAPPPAPVTVLDEQRIAAQVRENDARSSGFAWRHRHGWGWVAAGDDEPDTMWRTTRARGNENFPFYGLAELLKHARRRLAGLLDAPWRDPDTVIPLARRICDTGDLTEVPALAAALERAGCDHPTVMDALTAPLVPAQACWVVEALVWAEPGTMARRHFRSAPG</sequence>
<reference evidence="2" key="1">
    <citation type="submission" date="2016-10" db="EMBL/GenBank/DDBJ databases">
        <authorList>
            <person name="Varghese N."/>
            <person name="Submissions S."/>
        </authorList>
    </citation>
    <scope>NUCLEOTIDE SEQUENCE [LARGE SCALE GENOMIC DNA]</scope>
    <source>
        <strain evidence="2">DSM 45245</strain>
    </source>
</reference>
<proteinExistence type="predicted"/>
<dbReference type="AlphaFoldDB" id="A0A1H3HU97"/>
<accession>A0A1H3HU97</accession>
<dbReference type="Proteomes" id="UP000242415">
    <property type="component" value="Unassembled WGS sequence"/>
</dbReference>
<keyword evidence="2" id="KW-1185">Reference proteome</keyword>
<name>A0A1H3HU97_9ACTN</name>
<dbReference type="RefSeq" id="WP_245736351.1">
    <property type="nucleotide sequence ID" value="NZ_FNPH01000001.1"/>
</dbReference>